<dbReference type="AlphaFoldDB" id="A0A8J2ZP49"/>
<comment type="caution">
    <text evidence="1">The sequence shown here is derived from an EMBL/GenBank/DDBJ whole genome shotgun (WGS) entry which is preliminary data.</text>
</comment>
<sequence>MKKRGIVLAFFTAILLTGCMNPSYVHVVEDMYRAAVSEDWERAASYFSKEFFAEREPMEQFLEEIAWAVREMEGADMMNSRELKRKQISNELTEELDEQYGENWRLVVSQSVDDTVMLWVVQKGADQYYIADGKQISAKVYREEVLIGKKLH</sequence>
<dbReference type="RefSeq" id="WP_188390749.1">
    <property type="nucleotide sequence ID" value="NZ_BMEV01000005.1"/>
</dbReference>
<keyword evidence="2" id="KW-1185">Reference proteome</keyword>
<dbReference type="Proteomes" id="UP000602050">
    <property type="component" value="Unassembled WGS sequence"/>
</dbReference>
<name>A0A8J2ZP49_9BACI</name>
<reference evidence="1" key="2">
    <citation type="submission" date="2020-09" db="EMBL/GenBank/DDBJ databases">
        <authorList>
            <person name="Sun Q."/>
            <person name="Zhou Y."/>
        </authorList>
    </citation>
    <scope>NUCLEOTIDE SEQUENCE</scope>
    <source>
        <strain evidence="1">CGMCC 1.12360</strain>
    </source>
</reference>
<reference evidence="1" key="1">
    <citation type="journal article" date="2014" name="Int. J. Syst. Evol. Microbiol.">
        <title>Complete genome sequence of Corynebacterium casei LMG S-19264T (=DSM 44701T), isolated from a smear-ripened cheese.</title>
        <authorList>
            <consortium name="US DOE Joint Genome Institute (JGI-PGF)"/>
            <person name="Walter F."/>
            <person name="Albersmeier A."/>
            <person name="Kalinowski J."/>
            <person name="Ruckert C."/>
        </authorList>
    </citation>
    <scope>NUCLEOTIDE SEQUENCE</scope>
    <source>
        <strain evidence="1">CGMCC 1.12360</strain>
    </source>
</reference>
<dbReference type="EMBL" id="BMEV01000005">
    <property type="protein sequence ID" value="GGH70020.1"/>
    <property type="molecule type" value="Genomic_DNA"/>
</dbReference>
<evidence type="ECO:0000313" key="1">
    <source>
        <dbReference type="EMBL" id="GGH70020.1"/>
    </source>
</evidence>
<proteinExistence type="predicted"/>
<dbReference type="PROSITE" id="PS51257">
    <property type="entry name" value="PROKAR_LIPOPROTEIN"/>
    <property type="match status" value="1"/>
</dbReference>
<evidence type="ECO:0000313" key="2">
    <source>
        <dbReference type="Proteomes" id="UP000602050"/>
    </source>
</evidence>
<gene>
    <name evidence="1" type="ORF">GCM10010978_04530</name>
</gene>
<organism evidence="1 2">
    <name type="scientific">Compostibacillus humi</name>
    <dbReference type="NCBI Taxonomy" id="1245525"/>
    <lineage>
        <taxon>Bacteria</taxon>
        <taxon>Bacillati</taxon>
        <taxon>Bacillota</taxon>
        <taxon>Bacilli</taxon>
        <taxon>Bacillales</taxon>
        <taxon>Bacillaceae</taxon>
        <taxon>Compostibacillus</taxon>
    </lineage>
</organism>
<protein>
    <submittedName>
        <fullName evidence="1">Uncharacterized protein</fullName>
    </submittedName>
</protein>
<accession>A0A8J2ZP49</accession>